<dbReference type="InterPro" id="IPR000922">
    <property type="entry name" value="Lectin_gal-bd_dom"/>
</dbReference>
<proteinExistence type="inferred from homology"/>
<keyword evidence="6" id="KW-0326">Glycosidase</keyword>
<evidence type="ECO:0000256" key="2">
    <source>
        <dbReference type="ARBA" id="ARBA00009809"/>
    </source>
</evidence>
<dbReference type="SUPFAM" id="SSF49785">
    <property type="entry name" value="Galactose-binding domain-like"/>
    <property type="match status" value="1"/>
</dbReference>
<keyword evidence="5" id="KW-0378">Hydrolase</keyword>
<reference evidence="8" key="1">
    <citation type="submission" date="2020-06" db="EMBL/GenBank/DDBJ databases">
        <authorList>
            <person name="Li T."/>
            <person name="Hu X."/>
            <person name="Zhang T."/>
            <person name="Song X."/>
            <person name="Zhang H."/>
            <person name="Dai N."/>
            <person name="Sheng W."/>
            <person name="Hou X."/>
            <person name="Wei L."/>
        </authorList>
    </citation>
    <scope>NUCLEOTIDE SEQUENCE</scope>
    <source>
        <strain evidence="8">KEN8</strain>
        <tissue evidence="8">Leaf</tissue>
    </source>
</reference>
<organism evidence="8">
    <name type="scientific">Sesamum calycinum</name>
    <dbReference type="NCBI Taxonomy" id="2727403"/>
    <lineage>
        <taxon>Eukaryota</taxon>
        <taxon>Viridiplantae</taxon>
        <taxon>Streptophyta</taxon>
        <taxon>Embryophyta</taxon>
        <taxon>Tracheophyta</taxon>
        <taxon>Spermatophyta</taxon>
        <taxon>Magnoliopsida</taxon>
        <taxon>eudicotyledons</taxon>
        <taxon>Gunneridae</taxon>
        <taxon>Pentapetalae</taxon>
        <taxon>asterids</taxon>
        <taxon>lamiids</taxon>
        <taxon>Lamiales</taxon>
        <taxon>Pedaliaceae</taxon>
        <taxon>Sesamum</taxon>
    </lineage>
</organism>
<evidence type="ECO:0000256" key="1">
    <source>
        <dbReference type="ARBA" id="ARBA00001412"/>
    </source>
</evidence>
<comment type="caution">
    <text evidence="8">The sequence shown here is derived from an EMBL/GenBank/DDBJ whole genome shotgun (WGS) entry which is preliminary data.</text>
</comment>
<sequence>MPKLMFTSRNQNRHDGLATFTPTTVVRSGSAKGKWIKVVKPVDLIQGHNDITLLSQTVGLQNYGAFLEKDGAGFRGQIILKGFKNGDRKLTQTMWTYQVGLRGESLRIYSIDENGSTEWTDLPTDATATRFSWYKIFFVYTILQQQYVVLVTSVFKTLSTFFLFVVSSSIQTYFDAPGGLDPVALDLSSMGKGQVWVNGHHIGRYWTLNAPKDGCQTCDYRGAYDSDKYHIPRSWLQASDNLLVVFEETEKNPFEISIKSQYRETICAEVSENYYPPLHAWSLPKTSNGTISLKHTVPEIHLRCDAGNTISSVKFASYGTPQGSCQNFSRGNCHSPNSFSVVSQACMGRQSCSISISNAVFGGDPCRGVVKTLSVEMRCSSLSSTSSAVML</sequence>
<keyword evidence="4" id="KW-0732">Signal</keyword>
<evidence type="ECO:0000256" key="6">
    <source>
        <dbReference type="ARBA" id="ARBA00023295"/>
    </source>
</evidence>
<dbReference type="InterPro" id="IPR043159">
    <property type="entry name" value="Lectin_gal-bd_sf"/>
</dbReference>
<evidence type="ECO:0000256" key="3">
    <source>
        <dbReference type="ARBA" id="ARBA00012756"/>
    </source>
</evidence>
<gene>
    <name evidence="8" type="ORF">Scaly_2613900</name>
</gene>
<dbReference type="EMBL" id="JACGWM010001539">
    <property type="protein sequence ID" value="KAL0291928.1"/>
    <property type="molecule type" value="Genomic_DNA"/>
</dbReference>
<dbReference type="FunFam" id="2.60.120.740:FF:000002">
    <property type="entry name" value="Beta-galactosidase"/>
    <property type="match status" value="1"/>
</dbReference>
<dbReference type="Gene3D" id="2.60.120.740">
    <property type="match status" value="1"/>
</dbReference>
<evidence type="ECO:0000256" key="5">
    <source>
        <dbReference type="ARBA" id="ARBA00022801"/>
    </source>
</evidence>
<comment type="similarity">
    <text evidence="2">Belongs to the glycosyl hydrolase 35 family.</text>
</comment>
<dbReference type="InterPro" id="IPR048913">
    <property type="entry name" value="BetaGal_gal-bd"/>
</dbReference>
<name>A0AAW2JCL5_9LAMI</name>
<dbReference type="Pfam" id="PF02140">
    <property type="entry name" value="SUEL_Lectin"/>
    <property type="match status" value="1"/>
</dbReference>
<feature type="domain" description="SUEL-type lectin" evidence="7">
    <location>
        <begin position="294"/>
        <end position="380"/>
    </location>
</feature>
<dbReference type="EC" id="3.2.1.23" evidence="3"/>
<dbReference type="AlphaFoldDB" id="A0AAW2JCL5"/>
<evidence type="ECO:0000259" key="7">
    <source>
        <dbReference type="PROSITE" id="PS50228"/>
    </source>
</evidence>
<dbReference type="CDD" id="cd22842">
    <property type="entry name" value="Gal_Rha_Lectin_BGal"/>
    <property type="match status" value="1"/>
</dbReference>
<dbReference type="InterPro" id="IPR008979">
    <property type="entry name" value="Galactose-bd-like_sf"/>
</dbReference>
<dbReference type="Pfam" id="PF21467">
    <property type="entry name" value="BetaGal_gal-bd"/>
    <property type="match status" value="1"/>
</dbReference>
<dbReference type="InterPro" id="IPR001944">
    <property type="entry name" value="Glycoside_Hdrlase_35"/>
</dbReference>
<evidence type="ECO:0000313" key="8">
    <source>
        <dbReference type="EMBL" id="KAL0291928.1"/>
    </source>
</evidence>
<comment type="catalytic activity">
    <reaction evidence="1">
        <text>Hydrolysis of terminal non-reducing beta-D-galactose residues in beta-D-galactosides.</text>
        <dbReference type="EC" id="3.2.1.23"/>
    </reaction>
</comment>
<dbReference type="PROSITE" id="PS50228">
    <property type="entry name" value="SUEL_LECTIN"/>
    <property type="match status" value="1"/>
</dbReference>
<dbReference type="GO" id="GO:0030246">
    <property type="term" value="F:carbohydrate binding"/>
    <property type="evidence" value="ECO:0007669"/>
    <property type="project" value="InterPro"/>
</dbReference>
<dbReference type="GO" id="GO:0004565">
    <property type="term" value="F:beta-galactosidase activity"/>
    <property type="evidence" value="ECO:0007669"/>
    <property type="project" value="UniProtKB-EC"/>
</dbReference>
<protein>
    <recommendedName>
        <fullName evidence="3">beta-galactosidase</fullName>
        <ecNumber evidence="3">3.2.1.23</ecNumber>
    </recommendedName>
</protein>
<evidence type="ECO:0000256" key="4">
    <source>
        <dbReference type="ARBA" id="ARBA00022729"/>
    </source>
</evidence>
<dbReference type="PANTHER" id="PTHR23421">
    <property type="entry name" value="BETA-GALACTOSIDASE RELATED"/>
    <property type="match status" value="1"/>
</dbReference>
<dbReference type="GO" id="GO:0005975">
    <property type="term" value="P:carbohydrate metabolic process"/>
    <property type="evidence" value="ECO:0007669"/>
    <property type="project" value="InterPro"/>
</dbReference>
<dbReference type="Gene3D" id="2.60.120.260">
    <property type="entry name" value="Galactose-binding domain-like"/>
    <property type="match status" value="1"/>
</dbReference>
<reference evidence="8" key="2">
    <citation type="journal article" date="2024" name="Plant">
        <title>Genomic evolution and insights into agronomic trait innovations of Sesamum species.</title>
        <authorList>
            <person name="Miao H."/>
            <person name="Wang L."/>
            <person name="Qu L."/>
            <person name="Liu H."/>
            <person name="Sun Y."/>
            <person name="Le M."/>
            <person name="Wang Q."/>
            <person name="Wei S."/>
            <person name="Zheng Y."/>
            <person name="Lin W."/>
            <person name="Duan Y."/>
            <person name="Cao H."/>
            <person name="Xiong S."/>
            <person name="Wang X."/>
            <person name="Wei L."/>
            <person name="Li C."/>
            <person name="Ma Q."/>
            <person name="Ju M."/>
            <person name="Zhao R."/>
            <person name="Li G."/>
            <person name="Mu C."/>
            <person name="Tian Q."/>
            <person name="Mei H."/>
            <person name="Zhang T."/>
            <person name="Gao T."/>
            <person name="Zhang H."/>
        </authorList>
    </citation>
    <scope>NUCLEOTIDE SEQUENCE</scope>
    <source>
        <strain evidence="8">KEN8</strain>
    </source>
</reference>
<accession>A0AAW2JCL5</accession>